<protein>
    <submittedName>
        <fullName evidence="1">Uncharacterized protein</fullName>
    </submittedName>
</protein>
<proteinExistence type="predicted"/>
<gene>
    <name evidence="1" type="ORF">CDL12_26430</name>
</gene>
<keyword evidence="2" id="KW-1185">Reference proteome</keyword>
<dbReference type="AlphaFoldDB" id="A0A2G9G6X9"/>
<dbReference type="EMBL" id="NKXS01006609">
    <property type="protein sequence ID" value="PIN01064.1"/>
    <property type="molecule type" value="Genomic_DNA"/>
</dbReference>
<organism evidence="1 2">
    <name type="scientific">Handroanthus impetiginosus</name>
    <dbReference type="NCBI Taxonomy" id="429701"/>
    <lineage>
        <taxon>Eukaryota</taxon>
        <taxon>Viridiplantae</taxon>
        <taxon>Streptophyta</taxon>
        <taxon>Embryophyta</taxon>
        <taxon>Tracheophyta</taxon>
        <taxon>Spermatophyta</taxon>
        <taxon>Magnoliopsida</taxon>
        <taxon>eudicotyledons</taxon>
        <taxon>Gunneridae</taxon>
        <taxon>Pentapetalae</taxon>
        <taxon>asterids</taxon>
        <taxon>lamiids</taxon>
        <taxon>Lamiales</taxon>
        <taxon>Bignoniaceae</taxon>
        <taxon>Crescentiina</taxon>
        <taxon>Tabebuia alliance</taxon>
        <taxon>Handroanthus</taxon>
    </lineage>
</organism>
<sequence>MLEVLIYISNEILCDIFPKKLNLLLFLLWNIQSVKNEGLELLGMEKIDVSNWKSVNPTPLEKGFQDTVIVCPVRDKGTKLIRG</sequence>
<accession>A0A2G9G6X9</accession>
<evidence type="ECO:0000313" key="1">
    <source>
        <dbReference type="EMBL" id="PIN01064.1"/>
    </source>
</evidence>
<evidence type="ECO:0000313" key="2">
    <source>
        <dbReference type="Proteomes" id="UP000231279"/>
    </source>
</evidence>
<comment type="caution">
    <text evidence="1">The sequence shown here is derived from an EMBL/GenBank/DDBJ whole genome shotgun (WGS) entry which is preliminary data.</text>
</comment>
<reference evidence="2" key="1">
    <citation type="journal article" date="2018" name="Gigascience">
        <title>Genome assembly of the Pink Ipe (Handroanthus impetiginosus, Bignoniaceae), a highly valued, ecologically keystone Neotropical timber forest tree.</title>
        <authorList>
            <person name="Silva-Junior O.B."/>
            <person name="Grattapaglia D."/>
            <person name="Novaes E."/>
            <person name="Collevatti R.G."/>
        </authorList>
    </citation>
    <scope>NUCLEOTIDE SEQUENCE [LARGE SCALE GENOMIC DNA]</scope>
    <source>
        <strain evidence="2">cv. UFG-1</strain>
    </source>
</reference>
<name>A0A2G9G6X9_9LAMI</name>
<dbReference type="Proteomes" id="UP000231279">
    <property type="component" value="Unassembled WGS sequence"/>
</dbReference>